<dbReference type="Pfam" id="PF03703">
    <property type="entry name" value="bPH_2"/>
    <property type="match status" value="1"/>
</dbReference>
<feature type="transmembrane region" description="Helical" evidence="1">
    <location>
        <begin position="16"/>
        <end position="35"/>
    </location>
</feature>
<dbReference type="EMBL" id="CP002085">
    <property type="protein sequence ID" value="ADK86503.1"/>
    <property type="molecule type" value="Genomic_DNA"/>
</dbReference>
<dbReference type="OrthoDB" id="5514990at2"/>
<dbReference type="RefSeq" id="WP_013259939.1">
    <property type="nucleotide sequence ID" value="NC_014365.1"/>
</dbReference>
<proteinExistence type="predicted"/>
<accession>E1QLR8</accession>
<organism evidence="3 4">
    <name type="scientific">Desulfarculus baarsii (strain ATCC 33931 / DSM 2075 / LMG 7858 / VKM B-1802 / 2st14)</name>
    <dbReference type="NCBI Taxonomy" id="644282"/>
    <lineage>
        <taxon>Bacteria</taxon>
        <taxon>Pseudomonadati</taxon>
        <taxon>Thermodesulfobacteriota</taxon>
        <taxon>Desulfarculia</taxon>
        <taxon>Desulfarculales</taxon>
        <taxon>Desulfarculaceae</taxon>
        <taxon>Desulfarculus</taxon>
    </lineage>
</organism>
<evidence type="ECO:0000256" key="1">
    <source>
        <dbReference type="SAM" id="Phobius"/>
    </source>
</evidence>
<sequence>MDQTASRQFSAFRPSWQGFGVYFLGVIVLGGGPLINPDTHISPALGQLLATCFLAFILIKRFTTLYQVTADELTAQSSFPKNRLDRAPIARITRIDLRRAIIQRLLGVAHVHVYIDGEQTPAVKLFGVAQPQKLKQLLLDLGASDTPVYGAFRR</sequence>
<dbReference type="HOGENOM" id="CLU_1701411_0_0_7"/>
<keyword evidence="1" id="KW-0472">Membrane</keyword>
<evidence type="ECO:0000313" key="3">
    <source>
        <dbReference type="EMBL" id="ADK86503.1"/>
    </source>
</evidence>
<dbReference type="AlphaFoldDB" id="E1QLR8"/>
<dbReference type="KEGG" id="dbr:Deba_3150"/>
<gene>
    <name evidence="3" type="ordered locus">Deba_3150</name>
</gene>
<evidence type="ECO:0000313" key="4">
    <source>
        <dbReference type="Proteomes" id="UP000009047"/>
    </source>
</evidence>
<dbReference type="InterPro" id="IPR005182">
    <property type="entry name" value="YdbS-like_PH"/>
</dbReference>
<dbReference type="STRING" id="644282.Deba_3150"/>
<keyword evidence="1" id="KW-0812">Transmembrane</keyword>
<dbReference type="eggNOG" id="COG3428">
    <property type="taxonomic scope" value="Bacteria"/>
</dbReference>
<name>E1QLR8_DESB2</name>
<feature type="transmembrane region" description="Helical" evidence="1">
    <location>
        <begin position="41"/>
        <end position="59"/>
    </location>
</feature>
<keyword evidence="1" id="KW-1133">Transmembrane helix</keyword>
<dbReference type="Proteomes" id="UP000009047">
    <property type="component" value="Chromosome"/>
</dbReference>
<reference evidence="3 4" key="1">
    <citation type="journal article" date="2010" name="Stand. Genomic Sci.">
        <title>Complete genome sequence of Desulfarculus baarsii type strain (2st14).</title>
        <authorList>
            <person name="Sun H."/>
            <person name="Spring S."/>
            <person name="Lapidus A."/>
            <person name="Davenport K."/>
            <person name="Del Rio T.G."/>
            <person name="Tice H."/>
            <person name="Nolan M."/>
            <person name="Copeland A."/>
            <person name="Cheng J.F."/>
            <person name="Lucas S."/>
            <person name="Tapia R."/>
            <person name="Goodwin L."/>
            <person name="Pitluck S."/>
            <person name="Ivanova N."/>
            <person name="Pagani I."/>
            <person name="Mavromatis K."/>
            <person name="Ovchinnikova G."/>
            <person name="Pati A."/>
            <person name="Chen A."/>
            <person name="Palaniappan K."/>
            <person name="Hauser L."/>
            <person name="Chang Y.J."/>
            <person name="Jeffries C.D."/>
            <person name="Detter J.C."/>
            <person name="Han C."/>
            <person name="Rohde M."/>
            <person name="Brambilla E."/>
            <person name="Goker M."/>
            <person name="Woyke T."/>
            <person name="Bristow J."/>
            <person name="Eisen J.A."/>
            <person name="Markowitz V."/>
            <person name="Hugenholtz P."/>
            <person name="Kyrpides N.C."/>
            <person name="Klenk H.P."/>
            <person name="Land M."/>
        </authorList>
    </citation>
    <scope>NUCLEOTIDE SEQUENCE [LARGE SCALE GENOMIC DNA]</scope>
    <source>
        <strain evidence="4">ATCC 33931 / DSM 2075 / LMG 7858 / VKM B-1802 / 2st14</strain>
    </source>
</reference>
<protein>
    <recommendedName>
        <fullName evidence="2">YdbS-like PH domain-containing protein</fullName>
    </recommendedName>
</protein>
<keyword evidence="4" id="KW-1185">Reference proteome</keyword>
<evidence type="ECO:0000259" key="2">
    <source>
        <dbReference type="Pfam" id="PF03703"/>
    </source>
</evidence>
<feature type="domain" description="YdbS-like PH" evidence="2">
    <location>
        <begin position="62"/>
        <end position="137"/>
    </location>
</feature>